<dbReference type="EMBL" id="PJQY01003656">
    <property type="protein sequence ID" value="PQM35615.1"/>
    <property type="molecule type" value="Genomic_DNA"/>
</dbReference>
<evidence type="ECO:0000259" key="7">
    <source>
        <dbReference type="Pfam" id="PF07298"/>
    </source>
</evidence>
<gene>
    <name evidence="8" type="ORF">Pyn_30405</name>
</gene>
<comment type="caution">
    <text evidence="8">The sequence shown here is derived from an EMBL/GenBank/DDBJ whole genome shotgun (WGS) entry which is preliminary data.</text>
</comment>
<dbReference type="GO" id="GO:0090471">
    <property type="term" value="F:9,15,9'-tri-cis-zeta-carotene isomerase activity"/>
    <property type="evidence" value="ECO:0007669"/>
    <property type="project" value="TreeGrafter"/>
</dbReference>
<dbReference type="Gene3D" id="1.20.120.1630">
    <property type="match status" value="1"/>
</dbReference>
<feature type="transmembrane region" description="Helical" evidence="6">
    <location>
        <begin position="230"/>
        <end position="250"/>
    </location>
</feature>
<comment type="subcellular location">
    <subcellularLocation>
        <location evidence="1">Membrane</location>
        <topology evidence="1">Multi-pass membrane protein</topology>
    </subcellularLocation>
</comment>
<reference evidence="8 9" key="1">
    <citation type="submission" date="2018-02" db="EMBL/GenBank/DDBJ databases">
        <title>Draft genome of wild Prunus yedoensis var. nudiflora.</title>
        <authorList>
            <person name="Baek S."/>
            <person name="Kim J.-H."/>
            <person name="Choi K."/>
            <person name="Kim G.-B."/>
            <person name="Cho A."/>
            <person name="Jang H."/>
            <person name="Shin C.-H."/>
            <person name="Yu H.-J."/>
            <person name="Mun J.-H."/>
        </authorList>
    </citation>
    <scope>NUCLEOTIDE SEQUENCE [LARGE SCALE GENOMIC DNA]</scope>
    <source>
        <strain evidence="9">cv. Jeju island</strain>
        <tissue evidence="8">Leaf</tissue>
    </source>
</reference>
<evidence type="ECO:0000256" key="2">
    <source>
        <dbReference type="ARBA" id="ARBA00022692"/>
    </source>
</evidence>
<dbReference type="PANTHER" id="PTHR35988:SF2">
    <property type="entry name" value="15-CIS-ZETA-CAROTENE ISOMERASE, CHLOROPLASTIC"/>
    <property type="match status" value="1"/>
</dbReference>
<evidence type="ECO:0000256" key="4">
    <source>
        <dbReference type="ARBA" id="ARBA00023136"/>
    </source>
</evidence>
<name>A0A314UDN7_PRUYE</name>
<feature type="transmembrane region" description="Helical" evidence="6">
    <location>
        <begin position="188"/>
        <end position="210"/>
    </location>
</feature>
<dbReference type="GO" id="GO:0016120">
    <property type="term" value="P:carotene biosynthetic process"/>
    <property type="evidence" value="ECO:0007669"/>
    <property type="project" value="TreeGrafter"/>
</dbReference>
<evidence type="ECO:0000313" key="9">
    <source>
        <dbReference type="Proteomes" id="UP000250321"/>
    </source>
</evidence>
<proteinExistence type="predicted"/>
<protein>
    <submittedName>
        <fullName evidence="8">15-cis-zeta-carotene isomerase chloroplastic isoform X1</fullName>
    </submittedName>
</protein>
<evidence type="ECO:0000256" key="1">
    <source>
        <dbReference type="ARBA" id="ARBA00004141"/>
    </source>
</evidence>
<evidence type="ECO:0000256" key="3">
    <source>
        <dbReference type="ARBA" id="ARBA00022989"/>
    </source>
</evidence>
<dbReference type="GO" id="GO:0016020">
    <property type="term" value="C:membrane"/>
    <property type="evidence" value="ECO:0007669"/>
    <property type="project" value="UniProtKB-SubCell"/>
</dbReference>
<sequence length="386" mass="43265">MASSSSTLVLSTLFSSHPRQTLNPNKNKSPFSSHTKRPFSSLTLKVSTFVKPKQPPPFHIPHNHQIRLTRQFRAYITVRDGADDGGGGDGDENEQPVVGEDSAEFILSKQKISSWVYFTAILGSVLFILNVAWIDNSTGFGKPFVDAVSELSDSKEVVMLILILIFAIFHSGLASLRDTGEKLIGERAYRVLFAGTSLPLAVSTVVYFINHRYDGVQLWELKNAFGVHEFVWLSNFISFLFLYPSTFNLLEVAAVDKPKMHLWETGIMRITRHPQLVGQVIWCLAHTIWIGNSVAVAASVGLIGHHIFGAWNGDRRLAVRHGEAFEVVKRRTSIIPFAAILDGRQKLPKDYYKEFIRLPYLAITALTLGAYFAHPLMQAASFRLHW</sequence>
<dbReference type="Proteomes" id="UP000250321">
    <property type="component" value="Unassembled WGS sequence"/>
</dbReference>
<dbReference type="AlphaFoldDB" id="A0A314UDN7"/>
<keyword evidence="4 6" id="KW-0472">Membrane</keyword>
<feature type="region of interest" description="Disordered" evidence="5">
    <location>
        <begin position="17"/>
        <end position="37"/>
    </location>
</feature>
<dbReference type="STRING" id="2094558.A0A314UDN7"/>
<keyword evidence="9" id="KW-1185">Reference proteome</keyword>
<dbReference type="OrthoDB" id="41527at2759"/>
<evidence type="ECO:0000313" key="8">
    <source>
        <dbReference type="EMBL" id="PQM35615.1"/>
    </source>
</evidence>
<feature type="transmembrane region" description="Helical" evidence="6">
    <location>
        <begin position="355"/>
        <end position="374"/>
    </location>
</feature>
<organism evidence="8 9">
    <name type="scientific">Prunus yedoensis var. nudiflora</name>
    <dbReference type="NCBI Taxonomy" id="2094558"/>
    <lineage>
        <taxon>Eukaryota</taxon>
        <taxon>Viridiplantae</taxon>
        <taxon>Streptophyta</taxon>
        <taxon>Embryophyta</taxon>
        <taxon>Tracheophyta</taxon>
        <taxon>Spermatophyta</taxon>
        <taxon>Magnoliopsida</taxon>
        <taxon>eudicotyledons</taxon>
        <taxon>Gunneridae</taxon>
        <taxon>Pentapetalae</taxon>
        <taxon>rosids</taxon>
        <taxon>fabids</taxon>
        <taxon>Rosales</taxon>
        <taxon>Rosaceae</taxon>
        <taxon>Amygdaloideae</taxon>
        <taxon>Amygdaleae</taxon>
        <taxon>Prunus</taxon>
    </lineage>
</organism>
<dbReference type="Pfam" id="PF07298">
    <property type="entry name" value="NnrU"/>
    <property type="match status" value="1"/>
</dbReference>
<feature type="transmembrane region" description="Helical" evidence="6">
    <location>
        <begin position="157"/>
        <end position="176"/>
    </location>
</feature>
<accession>A0A314UDN7</accession>
<feature type="domain" description="NnrU" evidence="7">
    <location>
        <begin position="158"/>
        <end position="377"/>
    </location>
</feature>
<keyword evidence="3 6" id="KW-1133">Transmembrane helix</keyword>
<feature type="transmembrane region" description="Helical" evidence="6">
    <location>
        <begin position="115"/>
        <end position="134"/>
    </location>
</feature>
<evidence type="ECO:0000256" key="5">
    <source>
        <dbReference type="SAM" id="MobiDB-lite"/>
    </source>
</evidence>
<dbReference type="GO" id="GO:0009507">
    <property type="term" value="C:chloroplast"/>
    <property type="evidence" value="ECO:0007669"/>
    <property type="project" value="TreeGrafter"/>
</dbReference>
<dbReference type="InterPro" id="IPR009915">
    <property type="entry name" value="NnrU_dom"/>
</dbReference>
<keyword evidence="8" id="KW-0413">Isomerase</keyword>
<keyword evidence="2 6" id="KW-0812">Transmembrane</keyword>
<dbReference type="PANTHER" id="PTHR35988">
    <property type="entry name" value="15-CIS-ZETA-CAROTENE ISOMERASE, CHLOROPLASTIC"/>
    <property type="match status" value="1"/>
</dbReference>
<evidence type="ECO:0000256" key="6">
    <source>
        <dbReference type="SAM" id="Phobius"/>
    </source>
</evidence>